<organism evidence="2 3">
    <name type="scientific">Vibrio pomeroyi</name>
    <dbReference type="NCBI Taxonomy" id="198832"/>
    <lineage>
        <taxon>Bacteria</taxon>
        <taxon>Pseudomonadati</taxon>
        <taxon>Pseudomonadota</taxon>
        <taxon>Gammaproteobacteria</taxon>
        <taxon>Vibrionales</taxon>
        <taxon>Vibrionaceae</taxon>
        <taxon>Vibrio</taxon>
    </lineage>
</organism>
<dbReference type="Proteomes" id="UP001570071">
    <property type="component" value="Unassembled WGS sequence"/>
</dbReference>
<gene>
    <name evidence="2" type="ORF">AB6D66_01440</name>
</gene>
<name>A0ABV4MRG2_9VIBR</name>
<comment type="caution">
    <text evidence="2">The sequence shown here is derived from an EMBL/GenBank/DDBJ whole genome shotgun (WGS) entry which is preliminary data.</text>
</comment>
<protein>
    <recommendedName>
        <fullName evidence="4">Phage protein</fullName>
    </recommendedName>
</protein>
<keyword evidence="1" id="KW-1133">Transmembrane helix</keyword>
<dbReference type="RefSeq" id="WP_269336696.1">
    <property type="nucleotide sequence ID" value="NZ_JBFSSG010000001.1"/>
</dbReference>
<reference evidence="2 3" key="1">
    <citation type="journal article" date="2024" name="ISME J.">
        <title>Tailless and filamentous prophages are predominant in marine Vibrio.</title>
        <authorList>
            <person name="Steensen K."/>
            <person name="Seneca J."/>
            <person name="Bartlau N."/>
            <person name="Yu X.A."/>
            <person name="Hussain F.A."/>
            <person name="Polz M.F."/>
        </authorList>
    </citation>
    <scope>NUCLEOTIDE SEQUENCE [LARGE SCALE GENOMIC DNA]</scope>
    <source>
        <strain evidence="2 3">10N.239.312.F12</strain>
    </source>
</reference>
<keyword evidence="1" id="KW-0472">Membrane</keyword>
<evidence type="ECO:0000256" key="1">
    <source>
        <dbReference type="SAM" id="Phobius"/>
    </source>
</evidence>
<dbReference type="EMBL" id="JBFSSG010000001">
    <property type="protein sequence ID" value="MEZ8719711.1"/>
    <property type="molecule type" value="Genomic_DNA"/>
</dbReference>
<keyword evidence="1" id="KW-0812">Transmembrane</keyword>
<proteinExistence type="predicted"/>
<feature type="transmembrane region" description="Helical" evidence="1">
    <location>
        <begin position="6"/>
        <end position="25"/>
    </location>
</feature>
<accession>A0ABV4MRG2</accession>
<evidence type="ECO:0000313" key="3">
    <source>
        <dbReference type="Proteomes" id="UP001570071"/>
    </source>
</evidence>
<sequence>MTNPHLVLMAFAAIVAFLTVLIKYIRLKNGLIQLKEKMKEHTLIHGVDDQLWDMFVKETRKLVGAKRGK</sequence>
<evidence type="ECO:0008006" key="4">
    <source>
        <dbReference type="Google" id="ProtNLM"/>
    </source>
</evidence>
<keyword evidence="3" id="KW-1185">Reference proteome</keyword>
<evidence type="ECO:0000313" key="2">
    <source>
        <dbReference type="EMBL" id="MEZ8719711.1"/>
    </source>
</evidence>